<dbReference type="Proteomes" id="UP001558652">
    <property type="component" value="Unassembled WGS sequence"/>
</dbReference>
<name>A0ABD0YYC4_9HEMI</name>
<organism evidence="2 3">
    <name type="scientific">Ranatra chinensis</name>
    <dbReference type="NCBI Taxonomy" id="642074"/>
    <lineage>
        <taxon>Eukaryota</taxon>
        <taxon>Metazoa</taxon>
        <taxon>Ecdysozoa</taxon>
        <taxon>Arthropoda</taxon>
        <taxon>Hexapoda</taxon>
        <taxon>Insecta</taxon>
        <taxon>Pterygota</taxon>
        <taxon>Neoptera</taxon>
        <taxon>Paraneoptera</taxon>
        <taxon>Hemiptera</taxon>
        <taxon>Heteroptera</taxon>
        <taxon>Panheteroptera</taxon>
        <taxon>Nepomorpha</taxon>
        <taxon>Nepidae</taxon>
        <taxon>Ranatrinae</taxon>
        <taxon>Ranatra</taxon>
    </lineage>
</organism>
<gene>
    <name evidence="2" type="ORF">AAG570_013362</name>
</gene>
<sequence>MHTGWALPPVGTTSAELGGVGEVACGGGVGVRSGVRRGEEGDVRNSESGGVDWEGADGRTTSTPDDRLTAHAPAPLYRFSDTGRTHVWKRRLLPFSPVLLYCLQPTGTVGAERAGHLPHGASPTILLGPHTPILVRTLNANLG</sequence>
<dbReference type="EMBL" id="JBFDAA010000009">
    <property type="protein sequence ID" value="KAL1128828.1"/>
    <property type="molecule type" value="Genomic_DNA"/>
</dbReference>
<comment type="caution">
    <text evidence="2">The sequence shown here is derived from an EMBL/GenBank/DDBJ whole genome shotgun (WGS) entry which is preliminary data.</text>
</comment>
<feature type="compositionally biased region" description="Basic and acidic residues" evidence="1">
    <location>
        <begin position="36"/>
        <end position="45"/>
    </location>
</feature>
<evidence type="ECO:0000256" key="1">
    <source>
        <dbReference type="SAM" id="MobiDB-lite"/>
    </source>
</evidence>
<feature type="region of interest" description="Disordered" evidence="1">
    <location>
        <begin position="28"/>
        <end position="69"/>
    </location>
</feature>
<dbReference type="AlphaFoldDB" id="A0ABD0YYC4"/>
<protein>
    <submittedName>
        <fullName evidence="2">Uncharacterized protein</fullName>
    </submittedName>
</protein>
<reference evidence="2 3" key="1">
    <citation type="submission" date="2024-07" db="EMBL/GenBank/DDBJ databases">
        <title>Chromosome-level genome assembly of the water stick insect Ranatra chinensis (Heteroptera: Nepidae).</title>
        <authorList>
            <person name="Liu X."/>
        </authorList>
    </citation>
    <scope>NUCLEOTIDE SEQUENCE [LARGE SCALE GENOMIC DNA]</scope>
    <source>
        <strain evidence="2">Cailab_2021Rc</strain>
        <tissue evidence="2">Muscle</tissue>
    </source>
</reference>
<evidence type="ECO:0000313" key="2">
    <source>
        <dbReference type="EMBL" id="KAL1128828.1"/>
    </source>
</evidence>
<proteinExistence type="predicted"/>
<evidence type="ECO:0000313" key="3">
    <source>
        <dbReference type="Proteomes" id="UP001558652"/>
    </source>
</evidence>
<accession>A0ABD0YYC4</accession>
<keyword evidence="3" id="KW-1185">Reference proteome</keyword>